<dbReference type="Pfam" id="PF04143">
    <property type="entry name" value="Sulf_transp"/>
    <property type="match status" value="1"/>
</dbReference>
<gene>
    <name evidence="10" type="ORF">E4634_06640</name>
</gene>
<keyword evidence="7 9" id="KW-0472">Membrane</keyword>
<name>A0A4Z0M610_9GAMM</name>
<dbReference type="EMBL" id="SRLE01000005">
    <property type="protein sequence ID" value="TGD74866.1"/>
    <property type="molecule type" value="Genomic_DNA"/>
</dbReference>
<organism evidence="10 11">
    <name type="scientific">Mangrovimicrobium sediminis</name>
    <dbReference type="NCBI Taxonomy" id="2562682"/>
    <lineage>
        <taxon>Bacteria</taxon>
        <taxon>Pseudomonadati</taxon>
        <taxon>Pseudomonadota</taxon>
        <taxon>Gammaproteobacteria</taxon>
        <taxon>Cellvibrionales</taxon>
        <taxon>Halieaceae</taxon>
        <taxon>Mangrovimicrobium</taxon>
    </lineage>
</organism>
<comment type="subcellular location">
    <subcellularLocation>
        <location evidence="1">Cell inner membrane</location>
        <topology evidence="1">Multi-pass membrane protein</topology>
    </subcellularLocation>
</comment>
<dbReference type="OrthoDB" id="9814020at2"/>
<keyword evidence="4" id="KW-0997">Cell inner membrane</keyword>
<feature type="transmembrane region" description="Helical" evidence="9">
    <location>
        <begin position="124"/>
        <end position="149"/>
    </location>
</feature>
<keyword evidence="6 9" id="KW-1133">Transmembrane helix</keyword>
<comment type="caution">
    <text evidence="10">The sequence shown here is derived from an EMBL/GenBank/DDBJ whole genome shotgun (WGS) entry which is preliminary data.</text>
</comment>
<keyword evidence="5 9" id="KW-0812">Transmembrane</keyword>
<evidence type="ECO:0000256" key="9">
    <source>
        <dbReference type="SAM" id="Phobius"/>
    </source>
</evidence>
<accession>A0A4Z0M610</accession>
<keyword evidence="3" id="KW-1003">Cell membrane</keyword>
<sequence length="154" mass="16232">MIDTYFPLGMQHYLAGGLLIGLAVSALYLGTGLVGGMSSVFSTVWSWFSRCPGFQREDFLRSRNWRLLFAAGLVLGAALWRYGLGNPVPVTEIPVPYLLIGGFIAGFGARLGNGCTSGHGICGVASLNLLSLLAVLVFLGVAIITAQLVRGLGL</sequence>
<evidence type="ECO:0000256" key="2">
    <source>
        <dbReference type="ARBA" id="ARBA00022448"/>
    </source>
</evidence>
<evidence type="ECO:0000256" key="6">
    <source>
        <dbReference type="ARBA" id="ARBA00022989"/>
    </source>
</evidence>
<dbReference type="PANTHER" id="PTHR30574:SF1">
    <property type="entry name" value="SULPHUR TRANSPORT DOMAIN-CONTAINING PROTEIN"/>
    <property type="match status" value="1"/>
</dbReference>
<evidence type="ECO:0000256" key="7">
    <source>
        <dbReference type="ARBA" id="ARBA00023136"/>
    </source>
</evidence>
<evidence type="ECO:0000313" key="10">
    <source>
        <dbReference type="EMBL" id="TGD74866.1"/>
    </source>
</evidence>
<comment type="similarity">
    <text evidence="8">Belongs to the TsuA/YedE (TC 9.B.102) family.</text>
</comment>
<dbReference type="InterPro" id="IPR007272">
    <property type="entry name" value="Sulf_transp_TsuA/YedE"/>
</dbReference>
<reference evidence="10 11" key="1">
    <citation type="submission" date="2019-04" db="EMBL/GenBank/DDBJ databases">
        <title>Taxonomy of novel Haliea sp. from mangrove soil of West Coast of India.</title>
        <authorList>
            <person name="Verma A."/>
            <person name="Kumar P."/>
            <person name="Krishnamurthi S."/>
        </authorList>
    </citation>
    <scope>NUCLEOTIDE SEQUENCE [LARGE SCALE GENOMIC DNA]</scope>
    <source>
        <strain evidence="10 11">SAOS-164</strain>
    </source>
</reference>
<dbReference type="Proteomes" id="UP000298050">
    <property type="component" value="Unassembled WGS sequence"/>
</dbReference>
<evidence type="ECO:0000256" key="3">
    <source>
        <dbReference type="ARBA" id="ARBA00022475"/>
    </source>
</evidence>
<evidence type="ECO:0000256" key="1">
    <source>
        <dbReference type="ARBA" id="ARBA00004429"/>
    </source>
</evidence>
<dbReference type="RefSeq" id="WP_135442027.1">
    <property type="nucleotide sequence ID" value="NZ_SRLE01000005.1"/>
</dbReference>
<keyword evidence="11" id="KW-1185">Reference proteome</keyword>
<feature type="transmembrane region" description="Helical" evidence="9">
    <location>
        <begin position="12"/>
        <end position="45"/>
    </location>
</feature>
<evidence type="ECO:0000256" key="4">
    <source>
        <dbReference type="ARBA" id="ARBA00022519"/>
    </source>
</evidence>
<proteinExistence type="inferred from homology"/>
<evidence type="ECO:0000256" key="5">
    <source>
        <dbReference type="ARBA" id="ARBA00022692"/>
    </source>
</evidence>
<dbReference type="AlphaFoldDB" id="A0A4Z0M610"/>
<evidence type="ECO:0000313" key="11">
    <source>
        <dbReference type="Proteomes" id="UP000298050"/>
    </source>
</evidence>
<evidence type="ECO:0000256" key="8">
    <source>
        <dbReference type="ARBA" id="ARBA00035655"/>
    </source>
</evidence>
<keyword evidence="2" id="KW-0813">Transport</keyword>
<feature type="transmembrane region" description="Helical" evidence="9">
    <location>
        <begin position="65"/>
        <end position="83"/>
    </location>
</feature>
<protein>
    <submittedName>
        <fullName evidence="10">Uncharacterized protein</fullName>
    </submittedName>
</protein>
<feature type="transmembrane region" description="Helical" evidence="9">
    <location>
        <begin position="95"/>
        <end position="112"/>
    </location>
</feature>
<dbReference type="GO" id="GO:0005886">
    <property type="term" value="C:plasma membrane"/>
    <property type="evidence" value="ECO:0007669"/>
    <property type="project" value="UniProtKB-SubCell"/>
</dbReference>
<dbReference type="PANTHER" id="PTHR30574">
    <property type="entry name" value="INNER MEMBRANE PROTEIN YEDE"/>
    <property type="match status" value="1"/>
</dbReference>